<keyword evidence="4" id="KW-0548">Nucleotidyltransferase</keyword>
<evidence type="ECO:0000256" key="4">
    <source>
        <dbReference type="ARBA" id="ARBA00022695"/>
    </source>
</evidence>
<dbReference type="InterPro" id="IPR001538">
    <property type="entry name" value="Man6P_isomerase-2_C"/>
</dbReference>
<dbReference type="InterPro" id="IPR011051">
    <property type="entry name" value="RmlC_Cupin_sf"/>
</dbReference>
<keyword evidence="3" id="KW-0808">Transferase</keyword>
<dbReference type="SUPFAM" id="SSF53448">
    <property type="entry name" value="Nucleotide-diphospho-sugar transferases"/>
    <property type="match status" value="1"/>
</dbReference>
<dbReference type="FunFam" id="3.90.550.10:FF:000046">
    <property type="entry name" value="Mannose-1-phosphate guanylyltransferase (GDP)"/>
    <property type="match status" value="1"/>
</dbReference>
<dbReference type="GO" id="GO:0005525">
    <property type="term" value="F:GTP binding"/>
    <property type="evidence" value="ECO:0007669"/>
    <property type="project" value="UniProtKB-KW"/>
</dbReference>
<evidence type="ECO:0000259" key="10">
    <source>
        <dbReference type="Pfam" id="PF22640"/>
    </source>
</evidence>
<feature type="domain" description="Nucleotidyl transferase" evidence="8">
    <location>
        <begin position="3"/>
        <end position="289"/>
    </location>
</feature>
<dbReference type="PANTHER" id="PTHR46390:SF1">
    <property type="entry name" value="MANNOSE-1-PHOSPHATE GUANYLYLTRANSFERASE"/>
    <property type="match status" value="1"/>
</dbReference>
<dbReference type="InterPro" id="IPR054566">
    <property type="entry name" value="ManC/GMP-like_b-helix"/>
</dbReference>
<name>A0A381TFT6_9ZZZZ</name>
<evidence type="ECO:0000256" key="7">
    <source>
        <dbReference type="ARBA" id="ARBA00047343"/>
    </source>
</evidence>
<dbReference type="GO" id="GO:0000271">
    <property type="term" value="P:polysaccharide biosynthetic process"/>
    <property type="evidence" value="ECO:0007669"/>
    <property type="project" value="InterPro"/>
</dbReference>
<protein>
    <recommendedName>
        <fullName evidence="2">mannose-1-phosphate guanylyltransferase</fullName>
        <ecNumber evidence="2">2.7.7.13</ecNumber>
    </recommendedName>
</protein>
<dbReference type="GO" id="GO:0009298">
    <property type="term" value="P:GDP-mannose biosynthetic process"/>
    <property type="evidence" value="ECO:0007669"/>
    <property type="project" value="TreeGrafter"/>
</dbReference>
<dbReference type="CDD" id="cd02509">
    <property type="entry name" value="GDP-M1P_Guanylyltransferase"/>
    <property type="match status" value="1"/>
</dbReference>
<evidence type="ECO:0000313" key="11">
    <source>
        <dbReference type="EMBL" id="SVA14624.1"/>
    </source>
</evidence>
<comment type="catalytic activity">
    <reaction evidence="7">
        <text>alpha-D-mannose 1-phosphate + GTP + H(+) = GDP-alpha-D-mannose + diphosphate</text>
        <dbReference type="Rhea" id="RHEA:15229"/>
        <dbReference type="ChEBI" id="CHEBI:15378"/>
        <dbReference type="ChEBI" id="CHEBI:33019"/>
        <dbReference type="ChEBI" id="CHEBI:37565"/>
        <dbReference type="ChEBI" id="CHEBI:57527"/>
        <dbReference type="ChEBI" id="CHEBI:58409"/>
        <dbReference type="EC" id="2.7.7.13"/>
    </reaction>
</comment>
<dbReference type="InterPro" id="IPR005835">
    <property type="entry name" value="NTP_transferase_dom"/>
</dbReference>
<comment type="similarity">
    <text evidence="1">Belongs to the mannose-6-phosphate isomerase type 2 family.</text>
</comment>
<dbReference type="Pfam" id="PF22640">
    <property type="entry name" value="ManC_GMP_beta-helix"/>
    <property type="match status" value="1"/>
</dbReference>
<dbReference type="InterPro" id="IPR014710">
    <property type="entry name" value="RmlC-like_jellyroll"/>
</dbReference>
<dbReference type="SUPFAM" id="SSF51182">
    <property type="entry name" value="RmlC-like cupins"/>
    <property type="match status" value="1"/>
</dbReference>
<dbReference type="Pfam" id="PF00483">
    <property type="entry name" value="NTP_transferase"/>
    <property type="match status" value="1"/>
</dbReference>
<feature type="domain" description="Mannose-6-phosphate isomerase type II C-terminal" evidence="9">
    <location>
        <begin position="355"/>
        <end position="419"/>
    </location>
</feature>
<dbReference type="InterPro" id="IPR049577">
    <property type="entry name" value="GMPP_N"/>
</dbReference>
<evidence type="ECO:0000256" key="6">
    <source>
        <dbReference type="ARBA" id="ARBA00023134"/>
    </source>
</evidence>
<accession>A0A381TFT6</accession>
<dbReference type="AlphaFoldDB" id="A0A381TFT6"/>
<gene>
    <name evidence="11" type="ORF">METZ01_LOCUS67478</name>
</gene>
<dbReference type="EC" id="2.7.7.13" evidence="2"/>
<dbReference type="NCBIfam" id="TIGR01479">
    <property type="entry name" value="GMP_PMI"/>
    <property type="match status" value="1"/>
</dbReference>
<dbReference type="InterPro" id="IPR006375">
    <property type="entry name" value="Man1P_GuaTrfase/Man6P_Isoase"/>
</dbReference>
<dbReference type="SUPFAM" id="SSF159283">
    <property type="entry name" value="Guanosine diphospho-D-mannose pyrophosphorylase/mannose-6-phosphate isomerase linker domain"/>
    <property type="match status" value="1"/>
</dbReference>
<organism evidence="11">
    <name type="scientific">marine metagenome</name>
    <dbReference type="NCBI Taxonomy" id="408172"/>
    <lineage>
        <taxon>unclassified sequences</taxon>
        <taxon>metagenomes</taxon>
        <taxon>ecological metagenomes</taxon>
    </lineage>
</organism>
<evidence type="ECO:0000256" key="2">
    <source>
        <dbReference type="ARBA" id="ARBA00012387"/>
    </source>
</evidence>
<feature type="non-terminal residue" evidence="11">
    <location>
        <position position="421"/>
    </location>
</feature>
<dbReference type="CDD" id="cd02213">
    <property type="entry name" value="cupin_PMI_typeII_C"/>
    <property type="match status" value="1"/>
</dbReference>
<sequence length="421" mass="46826">MHAVIIAGGSGTRFWPKSRENLPKQLLNISGQETLIQNTVGRISSIISAENIWVITNEQHAFETCYQLKNLGFSPSQLLTEPIARNTSAAIGYSAKILSQRNPDAIMAVFPADHVITTIEPFLKLLKQAETIANENHLVTLGIKPTSPETGYGYIKQGKAIEENSFKVDRFIEKPDKLTAEKYLKEGSYYWNSGIFVWKVSTLLNEISLYLPKLHEQLEELTINTAPIKGKYAYQKLNETGKKIFHSLESVSIDHGVMEKSTNVAVLPAEIEWNDVGTWTSLAEISKNDSHGNVINGNVVSVENSDSIIQAENRLVAALGLKGIIVVDTPDALLVCPKERAQDVKKIVEQIKSENRSEASTSTSQTRPWGSYTILHKETNYLVKRIEVLPGESLSLQSHNHRSEHWTVVSGVAQVQIEETL</sequence>
<keyword evidence="5" id="KW-0547">Nucleotide-binding</keyword>
<dbReference type="InterPro" id="IPR051161">
    <property type="entry name" value="Mannose-6P_isomerase_type2"/>
</dbReference>
<evidence type="ECO:0000259" key="9">
    <source>
        <dbReference type="Pfam" id="PF01050"/>
    </source>
</evidence>
<reference evidence="11" key="1">
    <citation type="submission" date="2018-05" db="EMBL/GenBank/DDBJ databases">
        <authorList>
            <person name="Lanie J.A."/>
            <person name="Ng W.-L."/>
            <person name="Kazmierczak K.M."/>
            <person name="Andrzejewski T.M."/>
            <person name="Davidsen T.M."/>
            <person name="Wayne K.J."/>
            <person name="Tettelin H."/>
            <person name="Glass J.I."/>
            <person name="Rusch D."/>
            <person name="Podicherti R."/>
            <person name="Tsui H.-C.T."/>
            <person name="Winkler M.E."/>
        </authorList>
    </citation>
    <scope>NUCLEOTIDE SEQUENCE</scope>
</reference>
<dbReference type="InterPro" id="IPR029044">
    <property type="entry name" value="Nucleotide-diphossugar_trans"/>
</dbReference>
<dbReference type="PANTHER" id="PTHR46390">
    <property type="entry name" value="MANNOSE-1-PHOSPHATE GUANYLYLTRANSFERASE"/>
    <property type="match status" value="1"/>
</dbReference>
<dbReference type="Pfam" id="PF01050">
    <property type="entry name" value="MannoseP_isomer"/>
    <property type="match status" value="1"/>
</dbReference>
<dbReference type="EMBL" id="UINC01004480">
    <property type="protein sequence ID" value="SVA14624.1"/>
    <property type="molecule type" value="Genomic_DNA"/>
</dbReference>
<evidence type="ECO:0000256" key="1">
    <source>
        <dbReference type="ARBA" id="ARBA00006115"/>
    </source>
</evidence>
<evidence type="ECO:0000259" key="8">
    <source>
        <dbReference type="Pfam" id="PF00483"/>
    </source>
</evidence>
<keyword evidence="6" id="KW-0342">GTP-binding</keyword>
<proteinExistence type="inferred from homology"/>
<evidence type="ECO:0000256" key="5">
    <source>
        <dbReference type="ARBA" id="ARBA00022741"/>
    </source>
</evidence>
<feature type="domain" description="MannoseP isomerase/GMP-like beta-helix" evidence="10">
    <location>
        <begin position="297"/>
        <end position="350"/>
    </location>
</feature>
<dbReference type="Gene3D" id="3.90.550.10">
    <property type="entry name" value="Spore Coat Polysaccharide Biosynthesis Protein SpsA, Chain A"/>
    <property type="match status" value="1"/>
</dbReference>
<dbReference type="GO" id="GO:0004475">
    <property type="term" value="F:mannose-1-phosphate guanylyltransferase (GTP) activity"/>
    <property type="evidence" value="ECO:0007669"/>
    <property type="project" value="UniProtKB-EC"/>
</dbReference>
<evidence type="ECO:0000256" key="3">
    <source>
        <dbReference type="ARBA" id="ARBA00022679"/>
    </source>
</evidence>
<dbReference type="Gene3D" id="2.60.120.10">
    <property type="entry name" value="Jelly Rolls"/>
    <property type="match status" value="1"/>
</dbReference>